<keyword evidence="3 7" id="KW-0812">Transmembrane</keyword>
<feature type="transmembrane region" description="Helical" evidence="7">
    <location>
        <begin position="303"/>
        <end position="321"/>
    </location>
</feature>
<dbReference type="InterPro" id="IPR022764">
    <property type="entry name" value="Peptidase_S54_rhomboid_dom"/>
</dbReference>
<feature type="transmembrane region" description="Helical" evidence="7">
    <location>
        <begin position="249"/>
        <end position="267"/>
    </location>
</feature>
<keyword evidence="6 7" id="KW-0472">Membrane</keyword>
<comment type="similarity">
    <text evidence="2">Belongs to the peptidase S54 family.</text>
</comment>
<feature type="transmembrane region" description="Helical" evidence="7">
    <location>
        <begin position="193"/>
        <end position="213"/>
    </location>
</feature>
<reference evidence="9 10" key="1">
    <citation type="submission" date="2022-07" db="EMBL/GenBank/DDBJ databases">
        <title>Genomic and pangenome structural analysis of the polyextremophile Exiguobacterium.</title>
        <authorList>
            <person name="Shen L."/>
        </authorList>
    </citation>
    <scope>NUCLEOTIDE SEQUENCE [LARGE SCALE GENOMIC DNA]</scope>
    <source>
        <strain evidence="9 10">12_1</strain>
    </source>
</reference>
<proteinExistence type="inferred from homology"/>
<evidence type="ECO:0000256" key="7">
    <source>
        <dbReference type="SAM" id="Phobius"/>
    </source>
</evidence>
<evidence type="ECO:0000256" key="6">
    <source>
        <dbReference type="ARBA" id="ARBA00023136"/>
    </source>
</evidence>
<feature type="transmembrane region" description="Helical" evidence="7">
    <location>
        <begin position="330"/>
        <end position="349"/>
    </location>
</feature>
<protein>
    <submittedName>
        <fullName evidence="9">Rhomboid family intramembrane serine protease</fullName>
    </submittedName>
</protein>
<dbReference type="Proteomes" id="UP001206821">
    <property type="component" value="Unassembled WGS sequence"/>
</dbReference>
<evidence type="ECO:0000256" key="3">
    <source>
        <dbReference type="ARBA" id="ARBA00022692"/>
    </source>
</evidence>
<dbReference type="PANTHER" id="PTHR43731:SF14">
    <property type="entry name" value="PRESENILIN-ASSOCIATED RHOMBOID-LIKE PROTEIN, MITOCHONDRIAL"/>
    <property type="match status" value="1"/>
</dbReference>
<evidence type="ECO:0000259" key="8">
    <source>
        <dbReference type="Pfam" id="PF01694"/>
    </source>
</evidence>
<evidence type="ECO:0000313" key="10">
    <source>
        <dbReference type="Proteomes" id="UP001206821"/>
    </source>
</evidence>
<dbReference type="PANTHER" id="PTHR43731">
    <property type="entry name" value="RHOMBOID PROTEASE"/>
    <property type="match status" value="1"/>
</dbReference>
<accession>A0ABT2KYV1</accession>
<dbReference type="GO" id="GO:0008233">
    <property type="term" value="F:peptidase activity"/>
    <property type="evidence" value="ECO:0007669"/>
    <property type="project" value="UniProtKB-KW"/>
</dbReference>
<evidence type="ECO:0000256" key="5">
    <source>
        <dbReference type="ARBA" id="ARBA00022989"/>
    </source>
</evidence>
<evidence type="ECO:0000256" key="2">
    <source>
        <dbReference type="ARBA" id="ARBA00009045"/>
    </source>
</evidence>
<keyword evidence="5 7" id="KW-1133">Transmembrane helix</keyword>
<dbReference type="InterPro" id="IPR050925">
    <property type="entry name" value="Rhomboid_protease_S54"/>
</dbReference>
<comment type="subcellular location">
    <subcellularLocation>
        <location evidence="1">Membrane</location>
        <topology evidence="1">Multi-pass membrane protein</topology>
    </subcellularLocation>
</comment>
<feature type="transmembrane region" description="Helical" evidence="7">
    <location>
        <begin position="225"/>
        <end position="243"/>
    </location>
</feature>
<feature type="transmembrane region" description="Helical" evidence="7">
    <location>
        <begin position="142"/>
        <end position="158"/>
    </location>
</feature>
<comment type="caution">
    <text evidence="9">The sequence shown here is derived from an EMBL/GenBank/DDBJ whole genome shotgun (WGS) entry which is preliminary data.</text>
</comment>
<keyword evidence="9" id="KW-0645">Protease</keyword>
<dbReference type="EMBL" id="JANIEK010000029">
    <property type="protein sequence ID" value="MCT4795598.1"/>
    <property type="molecule type" value="Genomic_DNA"/>
</dbReference>
<gene>
    <name evidence="9" type="ORF">NQG31_08570</name>
</gene>
<dbReference type="GO" id="GO:0006508">
    <property type="term" value="P:proteolysis"/>
    <property type="evidence" value="ECO:0007669"/>
    <property type="project" value="UniProtKB-KW"/>
</dbReference>
<dbReference type="Pfam" id="PF01694">
    <property type="entry name" value="Rhomboid"/>
    <property type="match status" value="1"/>
</dbReference>
<feature type="domain" description="Peptidase S54 rhomboid" evidence="8">
    <location>
        <begin position="184"/>
        <end position="318"/>
    </location>
</feature>
<dbReference type="InterPro" id="IPR035952">
    <property type="entry name" value="Rhomboid-like_sf"/>
</dbReference>
<evidence type="ECO:0000313" key="9">
    <source>
        <dbReference type="EMBL" id="MCT4795598.1"/>
    </source>
</evidence>
<dbReference type="Gene3D" id="1.20.1540.10">
    <property type="entry name" value="Rhomboid-like"/>
    <property type="match status" value="1"/>
</dbReference>
<keyword evidence="4" id="KW-0378">Hydrolase</keyword>
<feature type="transmembrane region" description="Helical" evidence="7">
    <location>
        <begin position="279"/>
        <end position="297"/>
    </location>
</feature>
<evidence type="ECO:0000256" key="4">
    <source>
        <dbReference type="ARBA" id="ARBA00022801"/>
    </source>
</evidence>
<dbReference type="SUPFAM" id="SSF144091">
    <property type="entry name" value="Rhomboid-like"/>
    <property type="match status" value="1"/>
</dbReference>
<organism evidence="9 10">
    <name type="scientific">Exiguobacterium alkaliphilum</name>
    <dbReference type="NCBI Taxonomy" id="1428684"/>
    <lineage>
        <taxon>Bacteria</taxon>
        <taxon>Bacillati</taxon>
        <taxon>Bacillota</taxon>
        <taxon>Bacilli</taxon>
        <taxon>Bacillales</taxon>
        <taxon>Bacillales Family XII. Incertae Sedis</taxon>
        <taxon>Exiguobacterium</taxon>
    </lineage>
</organism>
<sequence>MTSSFWEDIYQNVLAGGRVEGILEPSRALLLFDTKAGDVYHLYIRTDKAWANHVGMDIEAIMNSFRLARLGKSKLRIHLYGEPLVDEERVASLTFKIPAKVTIERHITSEDIGEADYRPLALALDQERKAELKRRFAFGKPQAVYVFMFVTFFIMWLAESVGSTLDPNTLIRFGAKVNPLIDEGEWWRLLTPMFLHIGWFHFGINMFALWSLGPLVERMYGSPRFVIIYLLAGIIASTASYAFSDAISAGASGALFGLVGALLYFGIRDRSLFMKTLGPPLFIMLGLNVGLAFVLGASLDHSAHAGGLVGGFLMAGVVGLPDETRYMRRVVFLVSAVALTVACFLYGYFR</sequence>
<name>A0ABT2KYV1_9BACL</name>
<dbReference type="RefSeq" id="WP_034818088.1">
    <property type="nucleotide sequence ID" value="NZ_JANIEK010000029.1"/>
</dbReference>
<keyword evidence="10" id="KW-1185">Reference proteome</keyword>
<evidence type="ECO:0000256" key="1">
    <source>
        <dbReference type="ARBA" id="ARBA00004141"/>
    </source>
</evidence>